<dbReference type="InterPro" id="IPR032466">
    <property type="entry name" value="Metal_Hydrolase"/>
</dbReference>
<evidence type="ECO:0000256" key="7">
    <source>
        <dbReference type="PIRSR" id="PIRSR038994-3"/>
    </source>
</evidence>
<feature type="binding site" evidence="7">
    <location>
        <position position="131"/>
    </location>
    <ligand>
        <name>Zn(2+)</name>
        <dbReference type="ChEBI" id="CHEBI:29105"/>
    </ligand>
</feature>
<name>A0A1H7YT37_9FIRM</name>
<dbReference type="PANTHER" id="PTHR11113:SF14">
    <property type="entry name" value="N-ACETYLGLUCOSAMINE-6-PHOSPHATE DEACETYLASE"/>
    <property type="match status" value="1"/>
</dbReference>
<evidence type="ECO:0000256" key="2">
    <source>
        <dbReference type="ARBA" id="ARBA00022723"/>
    </source>
</evidence>
<keyword evidence="10" id="KW-1185">Reference proteome</keyword>
<comment type="cofactor">
    <cofactor evidence="7">
        <name>a divalent metal cation</name>
        <dbReference type="ChEBI" id="CHEBI:60240"/>
    </cofactor>
    <text evidence="7">Binds 1 divalent metal cation per subunit.</text>
</comment>
<dbReference type="InterPro" id="IPR003764">
    <property type="entry name" value="GlcNAc_6-P_deAcase"/>
</dbReference>
<dbReference type="AlphaFoldDB" id="A0A1H7YT37"/>
<evidence type="ECO:0000313" key="10">
    <source>
        <dbReference type="Proteomes" id="UP000199158"/>
    </source>
</evidence>
<dbReference type="STRING" id="474960.SAMN05216180_0236"/>
<feature type="binding site" evidence="7">
    <location>
        <position position="197"/>
    </location>
    <ligand>
        <name>Zn(2+)</name>
        <dbReference type="ChEBI" id="CHEBI:29105"/>
    </ligand>
</feature>
<feature type="active site" description="Proton donor/acceptor" evidence="6">
    <location>
        <position position="275"/>
    </location>
</feature>
<dbReference type="SUPFAM" id="SSF51556">
    <property type="entry name" value="Metallo-dependent hydrolases"/>
    <property type="match status" value="1"/>
</dbReference>
<evidence type="ECO:0000256" key="6">
    <source>
        <dbReference type="PIRSR" id="PIRSR038994-1"/>
    </source>
</evidence>
<dbReference type="InterPro" id="IPR006680">
    <property type="entry name" value="Amidohydro-rel"/>
</dbReference>
<accession>A0A1H7YT37</accession>
<dbReference type="Gene3D" id="2.30.40.10">
    <property type="entry name" value="Urease, subunit C, domain 1"/>
    <property type="match status" value="1"/>
</dbReference>
<sequence length="386" mass="41668">MKRDMLIQNGNVLIDNKLILADVLVLDGVIAKIKKGIKAEAGIPTYNAQRNLVLPGFIDVHTHGGVGVDMNNASGEDVKKVSEFFASQGVTGFLPTLLTDSQERLTQCIHTITEAKKTLSTGAKILGIHMEGPYLCKDYKGAMPESLLQLPSVEEFEEYQRVAEGNILRITVSPEVEGVPEFIEKVSKTGVAVSIGHSGADYDRAWRCIHGGAVSATHTFNAMKLMHQHYPAISGAILESDIYCEAICDGIHLHPGTVRILLKTKGYNRVVAVTDSIMAAGLGDGKYKLGVNDIVVTNGDAMLADGTSRAGSTLTMSRALRNLVQFTGKEPQELSCLLSQNPADMIGLGHRKGCIKEGMDADMVILNKSYHVLATFVEGVKMFDAQ</sequence>
<dbReference type="EMBL" id="FOCG01000001">
    <property type="protein sequence ID" value="SEM49396.1"/>
    <property type="molecule type" value="Genomic_DNA"/>
</dbReference>
<evidence type="ECO:0000313" key="9">
    <source>
        <dbReference type="EMBL" id="SEM49396.1"/>
    </source>
</evidence>
<dbReference type="InterPro" id="IPR011059">
    <property type="entry name" value="Metal-dep_hydrolase_composite"/>
</dbReference>
<evidence type="ECO:0000256" key="4">
    <source>
        <dbReference type="ARBA" id="ARBA00023277"/>
    </source>
</evidence>
<evidence type="ECO:0000256" key="5">
    <source>
        <dbReference type="PIRNR" id="PIRNR038994"/>
    </source>
</evidence>
<dbReference type="PIRSF" id="PIRSF038994">
    <property type="entry name" value="NagA"/>
    <property type="match status" value="1"/>
</dbReference>
<dbReference type="CDD" id="cd00854">
    <property type="entry name" value="NagA"/>
    <property type="match status" value="1"/>
</dbReference>
<keyword evidence="3 5" id="KW-0378">Hydrolase</keyword>
<reference evidence="9 10" key="1">
    <citation type="submission" date="2016-10" db="EMBL/GenBank/DDBJ databases">
        <authorList>
            <person name="de Groot N.N."/>
        </authorList>
    </citation>
    <scope>NUCLEOTIDE SEQUENCE [LARGE SCALE GENOMIC DNA]</scope>
    <source>
        <strain evidence="9 10">CGMCC 1.5070</strain>
    </source>
</reference>
<dbReference type="Proteomes" id="UP000199158">
    <property type="component" value="Unassembled WGS sequence"/>
</dbReference>
<comment type="similarity">
    <text evidence="1 5">Belongs to the metallo-dependent hydrolases superfamily. NagA family.</text>
</comment>
<evidence type="ECO:0000256" key="1">
    <source>
        <dbReference type="ARBA" id="ARBA00010716"/>
    </source>
</evidence>
<protein>
    <submittedName>
        <fullName evidence="9">N-acetylglucosamine-6-phosphate deacetylase</fullName>
    </submittedName>
</protein>
<dbReference type="GO" id="GO:0006046">
    <property type="term" value="P:N-acetylglucosamine catabolic process"/>
    <property type="evidence" value="ECO:0007669"/>
    <property type="project" value="TreeGrafter"/>
</dbReference>
<dbReference type="Gene3D" id="3.20.20.140">
    <property type="entry name" value="Metal-dependent hydrolases"/>
    <property type="match status" value="1"/>
</dbReference>
<dbReference type="Pfam" id="PF01979">
    <property type="entry name" value="Amidohydro_1"/>
    <property type="match status" value="1"/>
</dbReference>
<keyword evidence="4 5" id="KW-0119">Carbohydrate metabolism</keyword>
<evidence type="ECO:0000256" key="3">
    <source>
        <dbReference type="ARBA" id="ARBA00022801"/>
    </source>
</evidence>
<organism evidence="9 10">
    <name type="scientific">Hydrogenoanaerobacterium saccharovorans</name>
    <dbReference type="NCBI Taxonomy" id="474960"/>
    <lineage>
        <taxon>Bacteria</taxon>
        <taxon>Bacillati</taxon>
        <taxon>Bacillota</taxon>
        <taxon>Clostridia</taxon>
        <taxon>Eubacteriales</taxon>
        <taxon>Oscillospiraceae</taxon>
        <taxon>Hydrogenoanaerobacterium</taxon>
    </lineage>
</organism>
<feature type="domain" description="Amidohydrolase-related" evidence="8">
    <location>
        <begin position="52"/>
        <end position="379"/>
    </location>
</feature>
<dbReference type="SUPFAM" id="SSF51338">
    <property type="entry name" value="Composite domain of metallo-dependent hydrolases"/>
    <property type="match status" value="1"/>
</dbReference>
<proteinExistence type="inferred from homology"/>
<dbReference type="GO" id="GO:0008448">
    <property type="term" value="F:N-acetylglucosamine-6-phosphate deacetylase activity"/>
    <property type="evidence" value="ECO:0007669"/>
    <property type="project" value="InterPro"/>
</dbReference>
<gene>
    <name evidence="9" type="ORF">SAMN05216180_0236</name>
</gene>
<dbReference type="OrthoDB" id="9776488at2"/>
<evidence type="ECO:0000259" key="8">
    <source>
        <dbReference type="Pfam" id="PF01979"/>
    </source>
</evidence>
<feature type="binding site" evidence="7">
    <location>
        <position position="218"/>
    </location>
    <ligand>
        <name>Zn(2+)</name>
        <dbReference type="ChEBI" id="CHEBI:29105"/>
    </ligand>
</feature>
<dbReference type="PANTHER" id="PTHR11113">
    <property type="entry name" value="N-ACETYLGLUCOSAMINE-6-PHOSPHATE DEACETYLASE"/>
    <property type="match status" value="1"/>
</dbReference>
<dbReference type="GO" id="GO:0046872">
    <property type="term" value="F:metal ion binding"/>
    <property type="evidence" value="ECO:0007669"/>
    <property type="project" value="UniProtKB-KW"/>
</dbReference>
<dbReference type="NCBIfam" id="TIGR00221">
    <property type="entry name" value="nagA"/>
    <property type="match status" value="1"/>
</dbReference>
<dbReference type="RefSeq" id="WP_092750841.1">
    <property type="nucleotide sequence ID" value="NZ_FOCG01000001.1"/>
</dbReference>
<keyword evidence="2 7" id="KW-0479">Metal-binding</keyword>